<comment type="similarity">
    <text evidence="1">Belongs to the enoyl-CoA hydratase/isomerase family.</text>
</comment>
<reference evidence="2 3" key="1">
    <citation type="submission" date="2018-07" db="EMBL/GenBank/DDBJ databases">
        <title>a novel species of Sphingomonas isolated from the rhizosphere soil of Araceae plant.</title>
        <authorList>
            <person name="Zhiyong W."/>
            <person name="Qinglan Z."/>
            <person name="Zhiwei F."/>
            <person name="Ding X."/>
            <person name="Gejiao W."/>
            <person name="Shixue Z."/>
        </authorList>
    </citation>
    <scope>NUCLEOTIDE SEQUENCE [LARGE SCALE GENOMIC DNA]</scope>
    <source>
        <strain evidence="2 3">WZY 27</strain>
    </source>
</reference>
<accession>A0A369VP35</accession>
<evidence type="ECO:0000313" key="3">
    <source>
        <dbReference type="Proteomes" id="UP000253918"/>
    </source>
</evidence>
<evidence type="ECO:0008006" key="4">
    <source>
        <dbReference type="Google" id="ProtNLM"/>
    </source>
</evidence>
<dbReference type="EMBL" id="QQNB01000009">
    <property type="protein sequence ID" value="RDE04146.1"/>
    <property type="molecule type" value="Genomic_DNA"/>
</dbReference>
<protein>
    <recommendedName>
        <fullName evidence="4">Enoyl-CoA hydratase</fullName>
    </recommendedName>
</protein>
<organism evidence="2 3">
    <name type="scientific">Sphingomonas aracearum</name>
    <dbReference type="NCBI Taxonomy" id="2283317"/>
    <lineage>
        <taxon>Bacteria</taxon>
        <taxon>Pseudomonadati</taxon>
        <taxon>Pseudomonadota</taxon>
        <taxon>Alphaproteobacteria</taxon>
        <taxon>Sphingomonadales</taxon>
        <taxon>Sphingomonadaceae</taxon>
        <taxon>Sphingomonas</taxon>
    </lineage>
</organism>
<proteinExistence type="inferred from homology"/>
<dbReference type="InterPro" id="IPR029045">
    <property type="entry name" value="ClpP/crotonase-like_dom_sf"/>
</dbReference>
<gene>
    <name evidence="2" type="ORF">DVW87_17595</name>
</gene>
<comment type="caution">
    <text evidence="2">The sequence shown here is derived from an EMBL/GenBank/DDBJ whole genome shotgun (WGS) entry which is preliminary data.</text>
</comment>
<keyword evidence="3" id="KW-1185">Reference proteome</keyword>
<dbReference type="SUPFAM" id="SSF52096">
    <property type="entry name" value="ClpP/crotonase"/>
    <property type="match status" value="1"/>
</dbReference>
<evidence type="ECO:0000256" key="1">
    <source>
        <dbReference type="ARBA" id="ARBA00005254"/>
    </source>
</evidence>
<dbReference type="Gene3D" id="1.10.12.10">
    <property type="entry name" value="Lyase 2-enoyl-coa Hydratase, Chain A, domain 2"/>
    <property type="match status" value="1"/>
</dbReference>
<dbReference type="InterPro" id="IPR014748">
    <property type="entry name" value="Enoyl-CoA_hydra_C"/>
</dbReference>
<name>A0A369VP35_9SPHN</name>
<sequence length="79" mass="8478">MVTTVHAQSDLAQAVDATVTALASKPLWSLVETKRLLRSPSDEVVARMALESEAFARGLRGPAFAQAAEAFRNRPKAVV</sequence>
<dbReference type="AlphaFoldDB" id="A0A369VP35"/>
<evidence type="ECO:0000313" key="2">
    <source>
        <dbReference type="EMBL" id="RDE04146.1"/>
    </source>
</evidence>
<dbReference type="RefSeq" id="WP_114689068.1">
    <property type="nucleotide sequence ID" value="NZ_QQNB01000009.1"/>
</dbReference>
<dbReference type="Proteomes" id="UP000253918">
    <property type="component" value="Unassembled WGS sequence"/>
</dbReference>